<reference evidence="2 3" key="1">
    <citation type="submission" date="2019-02" db="EMBL/GenBank/DDBJ databases">
        <title>Genomic Encyclopedia of Type Strains, Phase IV (KMG-IV): sequencing the most valuable type-strain genomes for metagenomic binning, comparative biology and taxonomic classification.</title>
        <authorList>
            <person name="Goeker M."/>
        </authorList>
    </citation>
    <scope>NUCLEOTIDE SEQUENCE [LARGE SCALE GENOMIC DNA]</scope>
    <source>
        <strain evidence="2 3">DSM 29486</strain>
    </source>
</reference>
<dbReference type="OrthoDB" id="9919602at2"/>
<evidence type="ECO:0000313" key="2">
    <source>
        <dbReference type="EMBL" id="RZS92327.1"/>
    </source>
</evidence>
<evidence type="ECO:0000313" key="3">
    <source>
        <dbReference type="Proteomes" id="UP000292927"/>
    </source>
</evidence>
<sequence length="473" mass="53190">MQHSINSIKRKQYIALALISILLSFTLTACGSEDTDHNDSTKPALYTGTEYYLHGNEEAGFLKFNEDETVDIEIMHGTMYLYAGTASGEYAEEDGVVEIKCNFEWFGDMKLEIIDDYALVMHFEEDVLIAADFYFIRSGRTGADYGIDGDGEPIDSRTDDNSQSSFLDQPMTAQRAGEIYAAFAEVYASYGEYLDFYDEEATVKWESYDAGARALMYQQFSEIAQKLGLSTKRNESEWIEDMDYYTSGNLFYRGLLSLDADNDNHFPYLQSVYNYQKGLESGKYEPLDERILAAADNLTIEYYTGSYLLCTGGDHNIQQMTYDWTVEEDSFNASGSITAVKTDDIFKDESVSYYISGENGVFNNAEFGSADFLPIFKGIGAIDENGAFLTQQINICAVNVFDAGTLFVLSEEDLGIITIAVVEYDKSKGQYVWDGQTYTSRSRCCFNKENEFYYADIEGDGIWRLGEANAGGK</sequence>
<name>A0A4Q7NYK6_9FIRM</name>
<keyword evidence="3" id="KW-1185">Reference proteome</keyword>
<feature type="signal peptide" evidence="1">
    <location>
        <begin position="1"/>
        <end position="29"/>
    </location>
</feature>
<dbReference type="EMBL" id="SGXF01000009">
    <property type="protein sequence ID" value="RZS92327.1"/>
    <property type="molecule type" value="Genomic_DNA"/>
</dbReference>
<comment type="caution">
    <text evidence="2">The sequence shown here is derived from an EMBL/GenBank/DDBJ whole genome shotgun (WGS) entry which is preliminary data.</text>
</comment>
<evidence type="ECO:0008006" key="4">
    <source>
        <dbReference type="Google" id="ProtNLM"/>
    </source>
</evidence>
<keyword evidence="1" id="KW-0732">Signal</keyword>
<feature type="chain" id="PRO_5038525549" description="WG repeat protein" evidence="1">
    <location>
        <begin position="30"/>
        <end position="473"/>
    </location>
</feature>
<organism evidence="2 3">
    <name type="scientific">Cuneatibacter caecimuris</name>
    <dbReference type="NCBI Taxonomy" id="1796618"/>
    <lineage>
        <taxon>Bacteria</taxon>
        <taxon>Bacillati</taxon>
        <taxon>Bacillota</taxon>
        <taxon>Clostridia</taxon>
        <taxon>Lachnospirales</taxon>
        <taxon>Lachnospiraceae</taxon>
        <taxon>Cuneatibacter</taxon>
    </lineage>
</organism>
<dbReference type="RefSeq" id="WP_130436273.1">
    <property type="nucleotide sequence ID" value="NZ_SGXF01000009.1"/>
</dbReference>
<proteinExistence type="predicted"/>
<dbReference type="AlphaFoldDB" id="A0A4Q7NYK6"/>
<dbReference type="Proteomes" id="UP000292927">
    <property type="component" value="Unassembled WGS sequence"/>
</dbReference>
<evidence type="ECO:0000256" key="1">
    <source>
        <dbReference type="SAM" id="SignalP"/>
    </source>
</evidence>
<gene>
    <name evidence="2" type="ORF">EV209_3041</name>
</gene>
<accession>A0A4Q7NYK6</accession>
<protein>
    <recommendedName>
        <fullName evidence="4">WG repeat protein</fullName>
    </recommendedName>
</protein>